<name>A0ABR0HJJ5_9PEZI</name>
<reference evidence="3 4" key="1">
    <citation type="journal article" date="2023" name="bioRxiv">
        <title>High-quality genome assemblies of four members of thePodospora anserinaspecies complex.</title>
        <authorList>
            <person name="Ament-Velasquez S.L."/>
            <person name="Vogan A.A."/>
            <person name="Wallerman O."/>
            <person name="Hartmann F."/>
            <person name="Gautier V."/>
            <person name="Silar P."/>
            <person name="Giraud T."/>
            <person name="Johannesson H."/>
        </authorList>
    </citation>
    <scope>NUCLEOTIDE SEQUENCE [LARGE SCALE GENOMIC DNA]</scope>
    <source>
        <strain evidence="3 4">CBS 124.78</strain>
    </source>
</reference>
<evidence type="ECO:0000259" key="2">
    <source>
        <dbReference type="Pfam" id="PF00857"/>
    </source>
</evidence>
<evidence type="ECO:0000313" key="3">
    <source>
        <dbReference type="EMBL" id="KAK4668245.1"/>
    </source>
</evidence>
<dbReference type="PANTHER" id="PTHR43559:SF3">
    <property type="entry name" value="HYDROLASE YCAC-RELATED"/>
    <property type="match status" value="1"/>
</dbReference>
<comment type="caution">
    <text evidence="3">The sequence shown here is derived from an EMBL/GenBank/DDBJ whole genome shotgun (WGS) entry which is preliminary data.</text>
</comment>
<dbReference type="PANTHER" id="PTHR43559">
    <property type="entry name" value="HYDROLASE YCAC-RELATED"/>
    <property type="match status" value="1"/>
</dbReference>
<dbReference type="InterPro" id="IPR000868">
    <property type="entry name" value="Isochorismatase-like_dom"/>
</dbReference>
<dbReference type="EMBL" id="JAFFHC010000008">
    <property type="protein sequence ID" value="KAK4668245.1"/>
    <property type="molecule type" value="Genomic_DNA"/>
</dbReference>
<accession>A0ABR0HJJ5</accession>
<gene>
    <name evidence="3" type="ORF">QC764_706200</name>
</gene>
<dbReference type="Proteomes" id="UP001323617">
    <property type="component" value="Unassembled WGS sequence"/>
</dbReference>
<dbReference type="GeneID" id="87971133"/>
<dbReference type="Pfam" id="PF00857">
    <property type="entry name" value="Isochorismatase"/>
    <property type="match status" value="1"/>
</dbReference>
<proteinExistence type="inferred from homology"/>
<dbReference type="RefSeq" id="XP_062796259.1">
    <property type="nucleotide sequence ID" value="XM_062950268.1"/>
</dbReference>
<sequence>MRKEIQDIESPAGILGMKFMYKRSWYSQNINHSLPSPSPSPSPQQPSHQWFHLDHLTMKFTTLLTTALTALPILADSSFPWERLNKNDSLLIIVDLQEGLYNLARDYDPTLFKQNMLAHSALGLAFPTLPVILTTSASTGPNGPLPQEILDMYPTAPVIARQGEVNAWDSPEFRAAVKATGKKQIILAGIVTDVCTAFLARSLRAEGYSVWANQEASGTVTKEIRDLANDQMMRAGVNVVSLFSIVCDLMRDWRSSPGAKEILPWLDTYMPVYGMLARGHRAAVENGTLIPGEADLPL</sequence>
<feature type="domain" description="Isochorismatase-like" evidence="2">
    <location>
        <begin position="89"/>
        <end position="241"/>
    </location>
</feature>
<dbReference type="InterPro" id="IPR036380">
    <property type="entry name" value="Isochorismatase-like_sf"/>
</dbReference>
<evidence type="ECO:0000313" key="4">
    <source>
        <dbReference type="Proteomes" id="UP001323617"/>
    </source>
</evidence>
<evidence type="ECO:0000256" key="1">
    <source>
        <dbReference type="ARBA" id="ARBA00006336"/>
    </source>
</evidence>
<dbReference type="InterPro" id="IPR053152">
    <property type="entry name" value="Hydrolase_YcaC-like"/>
</dbReference>
<dbReference type="Gene3D" id="3.40.50.850">
    <property type="entry name" value="Isochorismatase-like"/>
    <property type="match status" value="1"/>
</dbReference>
<keyword evidence="4" id="KW-1185">Reference proteome</keyword>
<dbReference type="SUPFAM" id="SSF52499">
    <property type="entry name" value="Isochorismatase-like hydrolases"/>
    <property type="match status" value="1"/>
</dbReference>
<comment type="similarity">
    <text evidence="1">Belongs to the isochorismatase family.</text>
</comment>
<organism evidence="3 4">
    <name type="scientific">Podospora pseudoanserina</name>
    <dbReference type="NCBI Taxonomy" id="2609844"/>
    <lineage>
        <taxon>Eukaryota</taxon>
        <taxon>Fungi</taxon>
        <taxon>Dikarya</taxon>
        <taxon>Ascomycota</taxon>
        <taxon>Pezizomycotina</taxon>
        <taxon>Sordariomycetes</taxon>
        <taxon>Sordariomycetidae</taxon>
        <taxon>Sordariales</taxon>
        <taxon>Podosporaceae</taxon>
        <taxon>Podospora</taxon>
    </lineage>
</organism>
<protein>
    <recommendedName>
        <fullName evidence="2">Isochorismatase-like domain-containing protein</fullName>
    </recommendedName>
</protein>